<keyword evidence="1" id="KW-0732">Signal</keyword>
<protein>
    <submittedName>
        <fullName evidence="2">Putative secreted protein</fullName>
    </submittedName>
</protein>
<evidence type="ECO:0000256" key="1">
    <source>
        <dbReference type="SAM" id="SignalP"/>
    </source>
</evidence>
<feature type="signal peptide" evidence="1">
    <location>
        <begin position="1"/>
        <end position="19"/>
    </location>
</feature>
<sequence>MIPFSMVVMWFTRRNLTWGFGIGTPCITGITADSNTVCGYHHNYAGNATMGPAYTRLGSSLRYAMTYDGPDEIKWKMCSATRKFPNITLGMALFNLESEDSKKICERKEYTNFKYAAGYWRVSQVTDYFRKIMKNSNFTQLGPACQTT</sequence>
<name>V5IBP8_IXORI</name>
<feature type="chain" id="PRO_5004738609" evidence="1">
    <location>
        <begin position="20"/>
        <end position="148"/>
    </location>
</feature>
<dbReference type="EMBL" id="GANP01015062">
    <property type="protein sequence ID" value="JAB69406.1"/>
    <property type="molecule type" value="mRNA"/>
</dbReference>
<evidence type="ECO:0000313" key="2">
    <source>
        <dbReference type="EMBL" id="JAB69406.1"/>
    </source>
</evidence>
<organism evidence="2">
    <name type="scientific">Ixodes ricinus</name>
    <name type="common">Common tick</name>
    <name type="synonym">Acarus ricinus</name>
    <dbReference type="NCBI Taxonomy" id="34613"/>
    <lineage>
        <taxon>Eukaryota</taxon>
        <taxon>Metazoa</taxon>
        <taxon>Ecdysozoa</taxon>
        <taxon>Arthropoda</taxon>
        <taxon>Chelicerata</taxon>
        <taxon>Arachnida</taxon>
        <taxon>Acari</taxon>
        <taxon>Parasitiformes</taxon>
        <taxon>Ixodida</taxon>
        <taxon>Ixodoidea</taxon>
        <taxon>Ixodidae</taxon>
        <taxon>Ixodinae</taxon>
        <taxon>Ixodes</taxon>
    </lineage>
</organism>
<proteinExistence type="evidence at transcript level"/>
<reference evidence="2" key="1">
    <citation type="journal article" date="2015" name="Sci. Rep.">
        <title>Tissue- and time-dependent transcription in Ixodes ricinus salivary glands and midguts when blood feeding on the vertebrate host.</title>
        <authorList>
            <person name="Kotsyfakis M."/>
            <person name="Schwarz A."/>
            <person name="Erhart J."/>
            <person name="Ribeiro J.M."/>
        </authorList>
    </citation>
    <scope>NUCLEOTIDE SEQUENCE</scope>
    <source>
        <tissue evidence="2">Salivary gland and midgut</tissue>
    </source>
</reference>
<dbReference type="AlphaFoldDB" id="V5IBP8"/>
<accession>V5IBP8</accession>